<feature type="domain" description="Creatinase N-terminal" evidence="7">
    <location>
        <begin position="2"/>
        <end position="122"/>
    </location>
</feature>
<reference evidence="9" key="1">
    <citation type="journal article" date="2020" name="J. Eukaryot. Microbiol.">
        <title>De novo Sequencing, Assembly and Annotation of the Transcriptome for the Free-Living Testate Amoeba Arcella intermedia.</title>
        <authorList>
            <person name="Ribeiro G.M."/>
            <person name="Porfirio-Sousa A.L."/>
            <person name="Maurer-Alcala X.X."/>
            <person name="Katz L.A."/>
            <person name="Lahr D.J.G."/>
        </authorList>
    </citation>
    <scope>NUCLEOTIDE SEQUENCE</scope>
</reference>
<dbReference type="InterPro" id="IPR036005">
    <property type="entry name" value="Creatinase/aminopeptidase-like"/>
</dbReference>
<evidence type="ECO:0000256" key="5">
    <source>
        <dbReference type="ARBA" id="ARBA00023211"/>
    </source>
</evidence>
<dbReference type="PANTHER" id="PTHR43763:SF6">
    <property type="entry name" value="XAA-PRO AMINOPEPTIDASE 1"/>
    <property type="match status" value="1"/>
</dbReference>
<comment type="cofactor">
    <cofactor evidence="1">
        <name>Mn(2+)</name>
        <dbReference type="ChEBI" id="CHEBI:29035"/>
    </cofactor>
</comment>
<dbReference type="SUPFAM" id="SSF53092">
    <property type="entry name" value="Creatinase/prolidase N-terminal domain"/>
    <property type="match status" value="1"/>
</dbReference>
<accession>A0A6B2L0I2</accession>
<dbReference type="InterPro" id="IPR000587">
    <property type="entry name" value="Creatinase_N"/>
</dbReference>
<evidence type="ECO:0000259" key="8">
    <source>
        <dbReference type="Pfam" id="PF16188"/>
    </source>
</evidence>
<dbReference type="SUPFAM" id="SSF55920">
    <property type="entry name" value="Creatinase/aminopeptidase"/>
    <property type="match status" value="1"/>
</dbReference>
<feature type="domain" description="Peptidase M24" evidence="6">
    <location>
        <begin position="302"/>
        <end position="520"/>
    </location>
</feature>
<evidence type="ECO:0000256" key="3">
    <source>
        <dbReference type="ARBA" id="ARBA00022723"/>
    </source>
</evidence>
<dbReference type="GO" id="GO:0070006">
    <property type="term" value="F:metalloaminopeptidase activity"/>
    <property type="evidence" value="ECO:0007669"/>
    <property type="project" value="InterPro"/>
</dbReference>
<dbReference type="GO" id="GO:0005737">
    <property type="term" value="C:cytoplasm"/>
    <property type="evidence" value="ECO:0007669"/>
    <property type="project" value="UniProtKB-ARBA"/>
</dbReference>
<dbReference type="FunFam" id="3.90.230.10:FF:000007">
    <property type="entry name" value="Xaa-Pro aminopeptidase P"/>
    <property type="match status" value="1"/>
</dbReference>
<dbReference type="EMBL" id="GIBP01001442">
    <property type="protein sequence ID" value="NDV30411.1"/>
    <property type="molecule type" value="Transcribed_RNA"/>
</dbReference>
<evidence type="ECO:0008006" key="10">
    <source>
        <dbReference type="Google" id="ProtNLM"/>
    </source>
</evidence>
<comment type="similarity">
    <text evidence="2">Belongs to the peptidase M24B family.</text>
</comment>
<proteinExistence type="inferred from homology"/>
<feature type="domain" description="Peptidase M24 C-terminal" evidence="8">
    <location>
        <begin position="531"/>
        <end position="591"/>
    </location>
</feature>
<dbReference type="PANTHER" id="PTHR43763">
    <property type="entry name" value="XAA-PRO AMINOPEPTIDASE 1"/>
    <property type="match status" value="1"/>
</dbReference>
<dbReference type="InterPro" id="IPR033740">
    <property type="entry name" value="Pept_M24B"/>
</dbReference>
<dbReference type="InterPro" id="IPR032416">
    <property type="entry name" value="Peptidase_M24_C"/>
</dbReference>
<dbReference type="FunFam" id="3.40.350.10:FF:000003">
    <property type="entry name" value="Xaa-pro aminopeptidase P"/>
    <property type="match status" value="1"/>
</dbReference>
<keyword evidence="5" id="KW-0464">Manganese</keyword>
<dbReference type="Pfam" id="PF16189">
    <property type="entry name" value="Creatinase_N_2"/>
    <property type="match status" value="1"/>
</dbReference>
<dbReference type="CDD" id="cd01085">
    <property type="entry name" value="APP"/>
    <property type="match status" value="1"/>
</dbReference>
<keyword evidence="3" id="KW-0479">Metal-binding</keyword>
<dbReference type="InterPro" id="IPR050422">
    <property type="entry name" value="X-Pro_aminopeptidase_P"/>
</dbReference>
<dbReference type="GO" id="GO:0046872">
    <property type="term" value="F:metal ion binding"/>
    <property type="evidence" value="ECO:0007669"/>
    <property type="project" value="UniProtKB-KW"/>
</dbReference>
<dbReference type="Gene3D" id="3.40.350.10">
    <property type="entry name" value="Creatinase/prolidase N-terminal domain"/>
    <property type="match status" value="2"/>
</dbReference>
<dbReference type="Gene3D" id="3.90.230.10">
    <property type="entry name" value="Creatinase/methionine aminopeptidase superfamily"/>
    <property type="match status" value="1"/>
</dbReference>
<dbReference type="InterPro" id="IPR029149">
    <property type="entry name" value="Creatin/AminoP/Spt16_N"/>
</dbReference>
<name>A0A6B2L0I2_9EUKA</name>
<protein>
    <recommendedName>
        <fullName evidence="10">Peptidase M24 domain-containing protein</fullName>
    </recommendedName>
</protein>
<dbReference type="Pfam" id="PF16188">
    <property type="entry name" value="Peptidase_M24_C"/>
    <property type="match status" value="1"/>
</dbReference>
<organism evidence="9">
    <name type="scientific">Arcella intermedia</name>
    <dbReference type="NCBI Taxonomy" id="1963864"/>
    <lineage>
        <taxon>Eukaryota</taxon>
        <taxon>Amoebozoa</taxon>
        <taxon>Tubulinea</taxon>
        <taxon>Elardia</taxon>
        <taxon>Arcellinida</taxon>
        <taxon>Sphaerothecina</taxon>
        <taxon>Arcellidae</taxon>
        <taxon>Arcella</taxon>
    </lineage>
</organism>
<sequence length="591" mass="66815">MRELLVKHSLAGYLVPSGDAHQSEYIQERDKRRHFISNFTGSSGLALIGKDHSWLWTDGRYWNQASLELSKDWTLMKVGVPQTPDPENFILKNFPSGSSIGVDPTLLSIAEANNFTSLLSKNSSQLAFIKENLVDSVWEDRPGETIQKLLILDVKYAGRSLEDKLQWIRKEIADKKVDSIVLTALDEIAWLFNLRGFDIPYNPVLISYAIISQTEATLYLNKLKLDDESSDYFKKNHITLKEYQEFFGDLEVLSGSDKAVWIDNNSSIAVYNSLKNLKGLLVDKSPVTLEKSLKNPTELNGFRQSSIRDAAALVNFFSWLENEINGENSSKLTETSVAEVLLGFRKQQEHFLNPSFATISATGPNASIIHYHPDEAKPVTLRKDQIFLCDSGGQYLDGTTDVTRTFHFGVPTPKELLAYTAVLKGFIQMSKLIFPNNVTGLHIDAFARQALWEHGLDYRHGTGHGVGHFLNVHEGPHQVSFRPKAMASLLYPNMIVTNEPGYYEDGKFGIRIENILAIKEHPVDSGYTTFGFLSYETLTYVPLDYKLIDVSLLTPNERSWINEYHLNCLQLLSPLVKDEALAWLKRYTQPI</sequence>
<keyword evidence="4" id="KW-0378">Hydrolase</keyword>
<evidence type="ECO:0000259" key="7">
    <source>
        <dbReference type="Pfam" id="PF01321"/>
    </source>
</evidence>
<evidence type="ECO:0000259" key="6">
    <source>
        <dbReference type="Pfam" id="PF00557"/>
    </source>
</evidence>
<dbReference type="InterPro" id="IPR000994">
    <property type="entry name" value="Pept_M24"/>
</dbReference>
<evidence type="ECO:0000256" key="4">
    <source>
        <dbReference type="ARBA" id="ARBA00022801"/>
    </source>
</evidence>
<evidence type="ECO:0000313" key="9">
    <source>
        <dbReference type="EMBL" id="NDV30411.1"/>
    </source>
</evidence>
<dbReference type="Pfam" id="PF00557">
    <property type="entry name" value="Peptidase_M24"/>
    <property type="match status" value="1"/>
</dbReference>
<evidence type="ECO:0000256" key="2">
    <source>
        <dbReference type="ARBA" id="ARBA00008766"/>
    </source>
</evidence>
<dbReference type="Pfam" id="PF01321">
    <property type="entry name" value="Creatinase_N"/>
    <property type="match status" value="1"/>
</dbReference>
<evidence type="ECO:0000256" key="1">
    <source>
        <dbReference type="ARBA" id="ARBA00001936"/>
    </source>
</evidence>
<dbReference type="AlphaFoldDB" id="A0A6B2L0I2"/>